<feature type="domain" description="Peptidase M13 N-terminal" evidence="10">
    <location>
        <begin position="62"/>
        <end position="450"/>
    </location>
</feature>
<dbReference type="EMBL" id="KK122486">
    <property type="protein sequence ID" value="KFM82803.1"/>
    <property type="molecule type" value="Genomic_DNA"/>
</dbReference>
<keyword evidence="8" id="KW-0732">Signal</keyword>
<dbReference type="OMA" id="WINSHAI"/>
<keyword evidence="4" id="KW-0479">Metal-binding</keyword>
<evidence type="ECO:0000313" key="11">
    <source>
        <dbReference type="EMBL" id="KFM82803.1"/>
    </source>
</evidence>
<dbReference type="Gene3D" id="1.10.1380.10">
    <property type="entry name" value="Neutral endopeptidase , domain2"/>
    <property type="match status" value="1"/>
</dbReference>
<dbReference type="Gene3D" id="3.40.390.10">
    <property type="entry name" value="Collagenase (Catalytic Domain)"/>
    <property type="match status" value="1"/>
</dbReference>
<comment type="cofactor">
    <cofactor evidence="1">
        <name>Zn(2+)</name>
        <dbReference type="ChEBI" id="CHEBI:29105"/>
    </cofactor>
</comment>
<dbReference type="SUPFAM" id="SSF55486">
    <property type="entry name" value="Metalloproteases ('zincins'), catalytic domain"/>
    <property type="match status" value="1"/>
</dbReference>
<dbReference type="PROSITE" id="PS51885">
    <property type="entry name" value="NEPRILYSIN"/>
    <property type="match status" value="1"/>
</dbReference>
<dbReference type="InterPro" id="IPR024079">
    <property type="entry name" value="MetalloPept_cat_dom_sf"/>
</dbReference>
<evidence type="ECO:0000256" key="7">
    <source>
        <dbReference type="ARBA" id="ARBA00023049"/>
    </source>
</evidence>
<dbReference type="CDD" id="cd08662">
    <property type="entry name" value="M13"/>
    <property type="match status" value="1"/>
</dbReference>
<keyword evidence="6" id="KW-0862">Zinc</keyword>
<comment type="similarity">
    <text evidence="2">Belongs to the peptidase M13 family.</text>
</comment>
<dbReference type="PANTHER" id="PTHR11733:SF224">
    <property type="entry name" value="NEPRILYSIN-2"/>
    <property type="match status" value="1"/>
</dbReference>
<proteinExistence type="inferred from homology"/>
<dbReference type="Pfam" id="PF01431">
    <property type="entry name" value="Peptidase_M13"/>
    <property type="match status" value="1"/>
</dbReference>
<dbReference type="InterPro" id="IPR000718">
    <property type="entry name" value="Peptidase_M13"/>
</dbReference>
<gene>
    <name evidence="11" type="ORF">X975_05946</name>
</gene>
<feature type="domain" description="Peptidase M13 C-terminal" evidence="9">
    <location>
        <begin position="511"/>
        <end position="715"/>
    </location>
</feature>
<evidence type="ECO:0000313" key="12">
    <source>
        <dbReference type="Proteomes" id="UP000054359"/>
    </source>
</evidence>
<dbReference type="AlphaFoldDB" id="A0A087UZL4"/>
<keyword evidence="7" id="KW-0482">Metalloprotease</keyword>
<protein>
    <submittedName>
        <fullName evidence="11">Membrane metallo-endopeptidase-like 1</fullName>
    </submittedName>
</protein>
<evidence type="ECO:0000256" key="8">
    <source>
        <dbReference type="SAM" id="SignalP"/>
    </source>
</evidence>
<dbReference type="GO" id="GO:0016485">
    <property type="term" value="P:protein processing"/>
    <property type="evidence" value="ECO:0007669"/>
    <property type="project" value="TreeGrafter"/>
</dbReference>
<dbReference type="InterPro" id="IPR018497">
    <property type="entry name" value="Peptidase_M13_C"/>
</dbReference>
<dbReference type="InterPro" id="IPR008753">
    <property type="entry name" value="Peptidase_M13_N"/>
</dbReference>
<dbReference type="GO" id="GO:0004222">
    <property type="term" value="F:metalloendopeptidase activity"/>
    <property type="evidence" value="ECO:0007669"/>
    <property type="project" value="InterPro"/>
</dbReference>
<sequence>MKWIIEHLCWLLLAVCSLQAVALPVDNDFGSSARDESSVCMKPGCVKAAADILANLDPTKDPCDDFYQFACGGWINSHAIPDDKSFVSIIMDVYDGLNDKLRILLEKELTGTEPEFIRLPKDLYTSCMNLESINNTGSEPLKNVLRDLGGWPVLEGENWNATSFDWLDTLIKLRRKGFSHNTLMSLDVSEDMRNNTVHIIGLDQPSLGMPDRKNFLAGLNDSLTAAYFQLMMKAAEQLGADESTSEDELREVLDFETMLANFSLPLEERRNFTSLYNKYTVKQLNEKFPQINWLKYFNGLLKDQIFENETLVVAVPNFISKFADLITQTDKRVVANYMLWRVVKASLPNLADDSRALMHEYESVMSGQSKQKPRWEQCLWSVSGSLGVALSSYYVREHFKEESKQAAINMVEYIHDEILNILKNIDWMDNETKKHAREKAEAIIPHIGYPTELLNDSYVTDLYKDLTLTNESYFENARKLRIWSTDEKFSRLREPFIKGLWKNYAEVAVVNAYYAPTENTINFPAGILQHPLFNSDQPQYLNFAAIGLVIGHEITHGFDDQGRQFDKDGNNVNWWDEETDRRFKEKAQCIIEQYGNYTVGDGIQVNGINTQGENIADLGGIKAAYLAYQTWIKDNGMEPMLPGLNYTQNQLFFISAANVWCGKYRPEDLKTSVMYGYHSPDMLRVIGPMSNLQAFADAFQCPEDSKMVRANRCQVW</sequence>
<dbReference type="GO" id="GO:0046872">
    <property type="term" value="F:metal ion binding"/>
    <property type="evidence" value="ECO:0007669"/>
    <property type="project" value="UniProtKB-KW"/>
</dbReference>
<dbReference type="GO" id="GO:0005886">
    <property type="term" value="C:plasma membrane"/>
    <property type="evidence" value="ECO:0007669"/>
    <property type="project" value="TreeGrafter"/>
</dbReference>
<name>A0A087UZL4_STEMI</name>
<feature type="signal peptide" evidence="8">
    <location>
        <begin position="1"/>
        <end position="22"/>
    </location>
</feature>
<evidence type="ECO:0000256" key="6">
    <source>
        <dbReference type="ARBA" id="ARBA00022833"/>
    </source>
</evidence>
<organism evidence="11 12">
    <name type="scientific">Stegodyphus mimosarum</name>
    <name type="common">African social velvet spider</name>
    <dbReference type="NCBI Taxonomy" id="407821"/>
    <lineage>
        <taxon>Eukaryota</taxon>
        <taxon>Metazoa</taxon>
        <taxon>Ecdysozoa</taxon>
        <taxon>Arthropoda</taxon>
        <taxon>Chelicerata</taxon>
        <taxon>Arachnida</taxon>
        <taxon>Araneae</taxon>
        <taxon>Araneomorphae</taxon>
        <taxon>Entelegynae</taxon>
        <taxon>Eresoidea</taxon>
        <taxon>Eresidae</taxon>
        <taxon>Stegodyphus</taxon>
    </lineage>
</organism>
<dbReference type="PRINTS" id="PR00786">
    <property type="entry name" value="NEPRILYSIN"/>
</dbReference>
<evidence type="ECO:0000256" key="5">
    <source>
        <dbReference type="ARBA" id="ARBA00022801"/>
    </source>
</evidence>
<dbReference type="InterPro" id="IPR042089">
    <property type="entry name" value="Peptidase_M13_dom_2"/>
</dbReference>
<evidence type="ECO:0000259" key="10">
    <source>
        <dbReference type="Pfam" id="PF05649"/>
    </source>
</evidence>
<dbReference type="OrthoDB" id="6475849at2759"/>
<keyword evidence="3" id="KW-0645">Protease</keyword>
<dbReference type="Proteomes" id="UP000054359">
    <property type="component" value="Unassembled WGS sequence"/>
</dbReference>
<dbReference type="Pfam" id="PF05649">
    <property type="entry name" value="Peptidase_M13_N"/>
    <property type="match status" value="1"/>
</dbReference>
<accession>A0A087UZL4</accession>
<evidence type="ECO:0000256" key="2">
    <source>
        <dbReference type="ARBA" id="ARBA00007357"/>
    </source>
</evidence>
<keyword evidence="12" id="KW-1185">Reference proteome</keyword>
<evidence type="ECO:0000256" key="4">
    <source>
        <dbReference type="ARBA" id="ARBA00022723"/>
    </source>
</evidence>
<keyword evidence="5" id="KW-0378">Hydrolase</keyword>
<feature type="non-terminal residue" evidence="11">
    <location>
        <position position="716"/>
    </location>
</feature>
<dbReference type="PANTHER" id="PTHR11733">
    <property type="entry name" value="ZINC METALLOPROTEASE FAMILY M13 NEPRILYSIN-RELATED"/>
    <property type="match status" value="1"/>
</dbReference>
<evidence type="ECO:0000256" key="3">
    <source>
        <dbReference type="ARBA" id="ARBA00022670"/>
    </source>
</evidence>
<evidence type="ECO:0000259" key="9">
    <source>
        <dbReference type="Pfam" id="PF01431"/>
    </source>
</evidence>
<reference evidence="11 12" key="1">
    <citation type="submission" date="2013-11" db="EMBL/GenBank/DDBJ databases">
        <title>Genome sequencing of Stegodyphus mimosarum.</title>
        <authorList>
            <person name="Bechsgaard J."/>
        </authorList>
    </citation>
    <scope>NUCLEOTIDE SEQUENCE [LARGE SCALE GENOMIC DNA]</scope>
</reference>
<evidence type="ECO:0000256" key="1">
    <source>
        <dbReference type="ARBA" id="ARBA00001947"/>
    </source>
</evidence>
<feature type="chain" id="PRO_5001831034" evidence="8">
    <location>
        <begin position="23"/>
        <end position="716"/>
    </location>
</feature>